<dbReference type="EC" id="2.7.7.18" evidence="10"/>
<dbReference type="PANTHER" id="PTHR39321:SF3">
    <property type="entry name" value="PHOSPHOPANTETHEINE ADENYLYLTRANSFERASE"/>
    <property type="match status" value="1"/>
</dbReference>
<accession>A0A2G5NUP0</accession>
<comment type="similarity">
    <text evidence="10">Belongs to the NadD family.</text>
</comment>
<dbReference type="AlphaFoldDB" id="A0A2G5NUP0"/>
<feature type="domain" description="Cytidyltransferase-like" evidence="11">
    <location>
        <begin position="5"/>
        <end position="161"/>
    </location>
</feature>
<keyword evidence="5 10" id="KW-0548">Nucleotidyltransferase</keyword>
<dbReference type="UniPathway" id="UPA00253">
    <property type="reaction ID" value="UER00332"/>
</dbReference>
<dbReference type="InterPro" id="IPR005248">
    <property type="entry name" value="NadD/NMNAT"/>
</dbReference>
<dbReference type="InterPro" id="IPR004821">
    <property type="entry name" value="Cyt_trans-like"/>
</dbReference>
<evidence type="ECO:0000256" key="6">
    <source>
        <dbReference type="ARBA" id="ARBA00022741"/>
    </source>
</evidence>
<evidence type="ECO:0000256" key="1">
    <source>
        <dbReference type="ARBA" id="ARBA00002324"/>
    </source>
</evidence>
<dbReference type="NCBIfam" id="NF000840">
    <property type="entry name" value="PRK00071.1-3"/>
    <property type="match status" value="1"/>
</dbReference>
<keyword evidence="3 10" id="KW-0662">Pyridine nucleotide biosynthesis</keyword>
<evidence type="ECO:0000256" key="9">
    <source>
        <dbReference type="ARBA" id="ARBA00048721"/>
    </source>
</evidence>
<dbReference type="GO" id="GO:0004515">
    <property type="term" value="F:nicotinate-nucleotide adenylyltransferase activity"/>
    <property type="evidence" value="ECO:0007669"/>
    <property type="project" value="UniProtKB-UniRule"/>
</dbReference>
<evidence type="ECO:0000259" key="11">
    <source>
        <dbReference type="Pfam" id="PF01467"/>
    </source>
</evidence>
<dbReference type="PANTHER" id="PTHR39321">
    <property type="entry name" value="NICOTINATE-NUCLEOTIDE ADENYLYLTRANSFERASE-RELATED"/>
    <property type="match status" value="1"/>
</dbReference>
<dbReference type="HAMAP" id="MF_00244">
    <property type="entry name" value="NaMN_adenylyltr"/>
    <property type="match status" value="1"/>
</dbReference>
<dbReference type="Gene3D" id="3.40.50.620">
    <property type="entry name" value="HUPs"/>
    <property type="match status" value="1"/>
</dbReference>
<evidence type="ECO:0000256" key="8">
    <source>
        <dbReference type="ARBA" id="ARBA00023027"/>
    </source>
</evidence>
<dbReference type="NCBIfam" id="TIGR00125">
    <property type="entry name" value="cyt_tran_rel"/>
    <property type="match status" value="1"/>
</dbReference>
<dbReference type="NCBIfam" id="TIGR00482">
    <property type="entry name" value="nicotinate (nicotinamide) nucleotide adenylyltransferase"/>
    <property type="match status" value="1"/>
</dbReference>
<evidence type="ECO:0000313" key="12">
    <source>
        <dbReference type="EMBL" id="RAI82372.1"/>
    </source>
</evidence>
<dbReference type="CDD" id="cd02165">
    <property type="entry name" value="NMNAT"/>
    <property type="match status" value="1"/>
</dbReference>
<reference evidence="12 13" key="1">
    <citation type="journal article" date="2018" name="Front. Microbiol.">
        <title>Description and Comparative Genomics of Macrococcus caseolyticus subsp. hominis subsp. nov., Macrococcus goetzii sp. nov., Macrococcus epidermidis sp. nov., and Macrococcus bohemicus sp. nov., Novel Macrococci From Human Clinical Material With Virulence Potential and Suspected Uptake of Foreign DNA by Natural Transformation.</title>
        <authorList>
            <person name="Maslanova I."/>
            <person name="Wertheimer Z."/>
            <person name="Sedlacek I."/>
            <person name="Svec P."/>
            <person name="Indrakova A."/>
            <person name="Kovarovic V."/>
            <person name="Schumann P."/>
            <person name="Sproer C."/>
            <person name="Kralova S."/>
            <person name="Sedo O."/>
            <person name="Kristofova L."/>
            <person name="Vrbovska V."/>
            <person name="Fuzik T."/>
            <person name="Petras P."/>
            <person name="Zdrahal Z."/>
            <person name="Ruzickova V."/>
            <person name="Doskar J."/>
            <person name="Pantucek R."/>
        </authorList>
    </citation>
    <scope>NUCLEOTIDE SEQUENCE [LARGE SCALE GENOMIC DNA]</scope>
    <source>
        <strain evidence="12 13">CCM 4927</strain>
    </source>
</reference>
<protein>
    <recommendedName>
        <fullName evidence="10">Probable nicotinate-nucleotide adenylyltransferase</fullName>
        <ecNumber evidence="10">2.7.7.18</ecNumber>
    </recommendedName>
    <alternativeName>
        <fullName evidence="10">Deamido-NAD(+) diphosphorylase</fullName>
    </alternativeName>
    <alternativeName>
        <fullName evidence="10">Deamido-NAD(+) pyrophosphorylase</fullName>
    </alternativeName>
    <alternativeName>
        <fullName evidence="10">Nicotinate mononucleotide adenylyltransferase</fullName>
        <shortName evidence="10">NaMN adenylyltransferase</shortName>
    </alternativeName>
</protein>
<proteinExistence type="inferred from homology"/>
<comment type="caution">
    <text evidence="12">The sequence shown here is derived from an EMBL/GenBank/DDBJ whole genome shotgun (WGS) entry which is preliminary data.</text>
</comment>
<keyword evidence="7 10" id="KW-0067">ATP-binding</keyword>
<gene>
    <name evidence="10 12" type="primary">nadD</name>
    <name evidence="12" type="ORF">BFS35_001430</name>
</gene>
<keyword evidence="8 10" id="KW-0520">NAD</keyword>
<keyword evidence="6 10" id="KW-0547">Nucleotide-binding</keyword>
<evidence type="ECO:0000256" key="3">
    <source>
        <dbReference type="ARBA" id="ARBA00022642"/>
    </source>
</evidence>
<comment type="pathway">
    <text evidence="2 10">Cofactor biosynthesis; NAD(+) biosynthesis; deamido-NAD(+) from nicotinate D-ribonucleotide: step 1/1.</text>
</comment>
<name>A0A2G5NUP0_9STAP</name>
<comment type="function">
    <text evidence="1 10">Catalyzes the reversible adenylation of nicotinate mononucleotide (NaMN) to nicotinic acid adenine dinucleotide (NaAD).</text>
</comment>
<dbReference type="Pfam" id="PF01467">
    <property type="entry name" value="CTP_transf_like"/>
    <property type="match status" value="1"/>
</dbReference>
<dbReference type="Proteomes" id="UP000229523">
    <property type="component" value="Unassembled WGS sequence"/>
</dbReference>
<evidence type="ECO:0000256" key="7">
    <source>
        <dbReference type="ARBA" id="ARBA00022840"/>
    </source>
</evidence>
<evidence type="ECO:0000256" key="2">
    <source>
        <dbReference type="ARBA" id="ARBA00005019"/>
    </source>
</evidence>
<dbReference type="SUPFAM" id="SSF52374">
    <property type="entry name" value="Nucleotidylyl transferase"/>
    <property type="match status" value="1"/>
</dbReference>
<dbReference type="EMBL" id="MJBI02000001">
    <property type="protein sequence ID" value="RAI82372.1"/>
    <property type="molecule type" value="Genomic_DNA"/>
</dbReference>
<keyword evidence="13" id="KW-1185">Reference proteome</keyword>
<dbReference type="RefSeq" id="WP_099578537.1">
    <property type="nucleotide sequence ID" value="NZ_MJBI02000001.1"/>
</dbReference>
<keyword evidence="4 10" id="KW-0808">Transferase</keyword>
<dbReference type="GO" id="GO:0009435">
    <property type="term" value="P:NAD+ biosynthetic process"/>
    <property type="evidence" value="ECO:0007669"/>
    <property type="project" value="UniProtKB-UniRule"/>
</dbReference>
<dbReference type="InterPro" id="IPR014729">
    <property type="entry name" value="Rossmann-like_a/b/a_fold"/>
</dbReference>
<dbReference type="GO" id="GO:0005524">
    <property type="term" value="F:ATP binding"/>
    <property type="evidence" value="ECO:0007669"/>
    <property type="project" value="UniProtKB-KW"/>
</dbReference>
<comment type="catalytic activity">
    <reaction evidence="9 10">
        <text>nicotinate beta-D-ribonucleotide + ATP + H(+) = deamido-NAD(+) + diphosphate</text>
        <dbReference type="Rhea" id="RHEA:22860"/>
        <dbReference type="ChEBI" id="CHEBI:15378"/>
        <dbReference type="ChEBI" id="CHEBI:30616"/>
        <dbReference type="ChEBI" id="CHEBI:33019"/>
        <dbReference type="ChEBI" id="CHEBI:57502"/>
        <dbReference type="ChEBI" id="CHEBI:58437"/>
        <dbReference type="EC" id="2.7.7.18"/>
    </reaction>
</comment>
<evidence type="ECO:0000256" key="10">
    <source>
        <dbReference type="HAMAP-Rule" id="MF_00244"/>
    </source>
</evidence>
<evidence type="ECO:0000313" key="13">
    <source>
        <dbReference type="Proteomes" id="UP000229523"/>
    </source>
</evidence>
<organism evidence="12 13">
    <name type="scientific">Macrococcoides goetzii</name>
    <dbReference type="NCBI Taxonomy" id="1891097"/>
    <lineage>
        <taxon>Bacteria</taxon>
        <taxon>Bacillati</taxon>
        <taxon>Bacillota</taxon>
        <taxon>Bacilli</taxon>
        <taxon>Bacillales</taxon>
        <taxon>Staphylococcaceae</taxon>
        <taxon>Macrococcoides</taxon>
    </lineage>
</organism>
<sequence length="191" mass="22185">MKIIVYGGSFDPVHIGHLTVANEVFHQEQPDLFLFIPTGHSPLKKSGAHTSNDARISMLKLAIDYLGFGEIETIEMHREGKSYTYDTMRYLQEKYPGADISVIIGTDQYISLAQWYEIEKLKEMVRFIVVNRDVDTQELPEPFIAFNIPRMDISSTMIRNRIAQRKTIRCFVIDTIERLIRKEHLYEAEES</sequence>
<evidence type="ECO:0000256" key="4">
    <source>
        <dbReference type="ARBA" id="ARBA00022679"/>
    </source>
</evidence>
<evidence type="ECO:0000256" key="5">
    <source>
        <dbReference type="ARBA" id="ARBA00022695"/>
    </source>
</evidence>